<sequence>MKISNVCFKVALLGSLVCSSALAKGAFMGVSGGYNYKSGNELKVDGDKTRDAVPTFGIKGGYDFDAMRVYGEYIYGSEGKASQRDAADAIEAKWKTHKFLVGADYTPEITRNFKFLAGIYTGLTVLDLDVKATTTNASLTISDTGRDWTIGGKLGGIYSFDERNELEFGV</sequence>
<feature type="signal peptide" evidence="1">
    <location>
        <begin position="1"/>
        <end position="23"/>
    </location>
</feature>
<dbReference type="EMBL" id="CP000767">
    <property type="protein sequence ID" value="EAU00483.1"/>
    <property type="molecule type" value="Genomic_DNA"/>
</dbReference>
<reference evidence="2" key="1">
    <citation type="submission" date="2016-07" db="EMBL/GenBank/DDBJ databases">
        <title>Comparative genomics of the Campylobacter concisus group.</title>
        <authorList>
            <person name="Miller W.G."/>
            <person name="Yee E."/>
            <person name="Chapman M.H."/>
            <person name="Huynh S."/>
            <person name="Bono J.L."/>
            <person name="On S.L.W."/>
            <person name="StLeger J."/>
            <person name="Foster G."/>
            <person name="Parker C.T."/>
        </authorList>
    </citation>
    <scope>NUCLEOTIDE SEQUENCE</scope>
    <source>
        <strain evidence="2">525.92</strain>
    </source>
</reference>
<dbReference type="HOGENOM" id="CLU_1364073_0_0_7"/>
<gene>
    <name evidence="2" type="ORF">CCV52592_1369</name>
</gene>
<keyword evidence="1" id="KW-0732">Signal</keyword>
<evidence type="ECO:0000313" key="2">
    <source>
        <dbReference type="EMBL" id="EAU00483.1"/>
    </source>
</evidence>
<dbReference type="STRING" id="360105.CCV52592_1369"/>
<dbReference type="KEGG" id="ccv:CCV52592_1369"/>
<accession>A7GXZ5</accession>
<keyword evidence="3" id="KW-1185">Reference proteome</keyword>
<evidence type="ECO:0000313" key="3">
    <source>
        <dbReference type="Proteomes" id="UP000006380"/>
    </source>
</evidence>
<dbReference type="InterPro" id="IPR011250">
    <property type="entry name" value="OMP/PagP_B-barrel"/>
</dbReference>
<protein>
    <submittedName>
        <fullName evidence="2">Outer membrane beta-barrel domain protein</fullName>
    </submittedName>
</protein>
<dbReference type="Gene3D" id="2.40.160.20">
    <property type="match status" value="1"/>
</dbReference>
<proteinExistence type="predicted"/>
<organism evidence="2 3">
    <name type="scientific">Campylobacter curvus (strain 525.92)</name>
    <dbReference type="NCBI Taxonomy" id="360105"/>
    <lineage>
        <taxon>Bacteria</taxon>
        <taxon>Pseudomonadati</taxon>
        <taxon>Campylobacterota</taxon>
        <taxon>Epsilonproteobacteria</taxon>
        <taxon>Campylobacterales</taxon>
        <taxon>Campylobacteraceae</taxon>
        <taxon>Campylobacter</taxon>
    </lineage>
</organism>
<evidence type="ECO:0000256" key="1">
    <source>
        <dbReference type="SAM" id="SignalP"/>
    </source>
</evidence>
<name>A7GXZ5_CAMC5</name>
<dbReference type="OrthoDB" id="5360840at2"/>
<dbReference type="Proteomes" id="UP000006380">
    <property type="component" value="Chromosome"/>
</dbReference>
<dbReference type="RefSeq" id="WP_011992176.1">
    <property type="nucleotide sequence ID" value="NC_009715.2"/>
</dbReference>
<dbReference type="SUPFAM" id="SSF56925">
    <property type="entry name" value="OMPA-like"/>
    <property type="match status" value="1"/>
</dbReference>
<feature type="chain" id="PRO_5002709053" evidence="1">
    <location>
        <begin position="24"/>
        <end position="170"/>
    </location>
</feature>
<dbReference type="AlphaFoldDB" id="A7GXZ5"/>